<dbReference type="PANTHER" id="PTHR47592">
    <property type="entry name" value="PBF68 PROTEIN"/>
    <property type="match status" value="1"/>
</dbReference>
<gene>
    <name evidence="1" type="ORF">Tci_590110</name>
</gene>
<sequence length="295" mass="33378">MNYGLSYVGYPLVLEAYLDASWINHVEDSSFISGWVFLPRGGTISWASKKQTCISGSIMKSKFVALVVAGKEAEWLRNLIHEILIWPKPIAPNSIRCDSAATLAKAYSEIYNGKYRHLGVRHSMIRELIKNEKDAFLVDVFKGGLCVDYTDAELMKDDTMEAISKRAKWENDDYICRGYILNGISDSLLDIYQNVESAKELWDSLESKYMAEDASNKKFLDSLRAQDSDKCKGKEVAAPFVNKTKEGGKNKNDKKTKERNMVSMRTMMVLVLTRNQSWNVRSVSRLVTSKGIVVV</sequence>
<organism evidence="1">
    <name type="scientific">Tanacetum cinerariifolium</name>
    <name type="common">Dalmatian daisy</name>
    <name type="synonym">Chrysanthemum cinerariifolium</name>
    <dbReference type="NCBI Taxonomy" id="118510"/>
    <lineage>
        <taxon>Eukaryota</taxon>
        <taxon>Viridiplantae</taxon>
        <taxon>Streptophyta</taxon>
        <taxon>Embryophyta</taxon>
        <taxon>Tracheophyta</taxon>
        <taxon>Spermatophyta</taxon>
        <taxon>Magnoliopsida</taxon>
        <taxon>eudicotyledons</taxon>
        <taxon>Gunneridae</taxon>
        <taxon>Pentapetalae</taxon>
        <taxon>asterids</taxon>
        <taxon>campanulids</taxon>
        <taxon>Asterales</taxon>
        <taxon>Asteraceae</taxon>
        <taxon>Asteroideae</taxon>
        <taxon>Anthemideae</taxon>
        <taxon>Anthemidinae</taxon>
        <taxon>Tanacetum</taxon>
    </lineage>
</organism>
<dbReference type="CDD" id="cd09272">
    <property type="entry name" value="RNase_HI_RT_Ty1"/>
    <property type="match status" value="1"/>
</dbReference>
<feature type="non-terminal residue" evidence="1">
    <location>
        <position position="295"/>
    </location>
</feature>
<name>A0A699J8E8_TANCI</name>
<reference evidence="1" key="1">
    <citation type="journal article" date="2019" name="Sci. Rep.">
        <title>Draft genome of Tanacetum cinerariifolium, the natural source of mosquito coil.</title>
        <authorList>
            <person name="Yamashiro T."/>
            <person name="Shiraishi A."/>
            <person name="Satake H."/>
            <person name="Nakayama K."/>
        </authorList>
    </citation>
    <scope>NUCLEOTIDE SEQUENCE</scope>
</reference>
<proteinExistence type="predicted"/>
<comment type="caution">
    <text evidence="1">The sequence shown here is derived from an EMBL/GenBank/DDBJ whole genome shotgun (WGS) entry which is preliminary data.</text>
</comment>
<dbReference type="AlphaFoldDB" id="A0A699J8E8"/>
<protein>
    <submittedName>
        <fullName evidence="1">Zinc finger, CCHC-type</fullName>
    </submittedName>
</protein>
<accession>A0A699J8E8</accession>
<dbReference type="PANTHER" id="PTHR47592:SF29">
    <property type="entry name" value="ZINC FINGER, CCHC-TYPE"/>
    <property type="match status" value="1"/>
</dbReference>
<dbReference type="Pfam" id="PF14223">
    <property type="entry name" value="Retrotran_gag_2"/>
    <property type="match status" value="1"/>
</dbReference>
<evidence type="ECO:0000313" key="1">
    <source>
        <dbReference type="EMBL" id="GFA18138.1"/>
    </source>
</evidence>
<dbReference type="EMBL" id="BKCJ010381611">
    <property type="protein sequence ID" value="GFA18138.1"/>
    <property type="molecule type" value="Genomic_DNA"/>
</dbReference>